<evidence type="ECO:0000313" key="1">
    <source>
        <dbReference type="EMBL" id="TGN72290.1"/>
    </source>
</evidence>
<evidence type="ECO:0000313" key="2">
    <source>
        <dbReference type="Proteomes" id="UP000298159"/>
    </source>
</evidence>
<dbReference type="AlphaFoldDB" id="A0A4Z1CTX0"/>
<comment type="caution">
    <text evidence="1">The sequence shown here is derived from an EMBL/GenBank/DDBJ whole genome shotgun (WGS) entry which is preliminary data.</text>
</comment>
<reference evidence="1 2" key="1">
    <citation type="submission" date="2019-04" db="EMBL/GenBank/DDBJ databases">
        <title>Streptomyces sp. nov. Bv016 isolated from bark of Buahinia variegata.</title>
        <authorList>
            <person name="Kanchanasin P."/>
            <person name="Tanasupawat S."/>
            <person name="Yuki M."/>
            <person name="Kudo T."/>
        </authorList>
    </citation>
    <scope>NUCLEOTIDE SEQUENCE [LARGE SCALE GENOMIC DNA]</scope>
    <source>
        <strain evidence="1 2">Bv016</strain>
    </source>
</reference>
<organism evidence="1 2">
    <name type="scientific">Streptomyces bauhiniae</name>
    <dbReference type="NCBI Taxonomy" id="2340725"/>
    <lineage>
        <taxon>Bacteria</taxon>
        <taxon>Bacillati</taxon>
        <taxon>Actinomycetota</taxon>
        <taxon>Actinomycetes</taxon>
        <taxon>Kitasatosporales</taxon>
        <taxon>Streptomycetaceae</taxon>
        <taxon>Streptomyces</taxon>
    </lineage>
</organism>
<dbReference type="Proteomes" id="UP000298159">
    <property type="component" value="Unassembled WGS sequence"/>
</dbReference>
<gene>
    <name evidence="1" type="ORF">E5083_30455</name>
</gene>
<accession>A0A4Z1CTX0</accession>
<proteinExistence type="predicted"/>
<name>A0A4Z1CTX0_9ACTN</name>
<sequence>MERTLQNNHAVTPDETAAEADVAHLMAGKQITLDELAVEAAAMSLRLRQLARAAETPATPVELEPIIESLRHQGRQLGEIEEQLAALARIVEGDVPLAKTFMGSKDPWGAAARGSDREDYGGPAVVPTGRQLLHLAHAVKLSPDTETTTYPEAMGGMRVIWESKAAQARRRRERDTAVAAEVLTLKCETCEVSSGHCVTRNGRISERPHTKRQREAEATVDARLGFLGDNPVAVPGVD</sequence>
<keyword evidence="2" id="KW-1185">Reference proteome</keyword>
<protein>
    <submittedName>
        <fullName evidence="1">Uncharacterized protein</fullName>
    </submittedName>
</protein>
<dbReference type="EMBL" id="SRRT01000013">
    <property type="protein sequence ID" value="TGN72290.1"/>
    <property type="molecule type" value="Genomic_DNA"/>
</dbReference>